<dbReference type="GO" id="GO:0022857">
    <property type="term" value="F:transmembrane transporter activity"/>
    <property type="evidence" value="ECO:0007669"/>
    <property type="project" value="InterPro"/>
</dbReference>
<gene>
    <name evidence="9" type="primary">ymfD_2</name>
    <name evidence="9" type="ORF">DWG14_08116</name>
</gene>
<feature type="domain" description="Major facilitator superfamily (MFS) profile" evidence="8">
    <location>
        <begin position="35"/>
        <end position="231"/>
    </location>
</feature>
<accession>A0AAI8LA52</accession>
<sequence length="231" mass="24215">MTDALDRDRARTVPPPVAPEHAAHAPEGRRAGPAQLGLLLAGICLPVLGSTLIAPVLPQMQRHFAATPGNDVLVPMVLALPGLFLALTAPLAGFFADRTNRKLLLLTAMGLYSVVGSAPLYLGPLPAIAASRVLLGACEGVILTCCTTLIGDYWSGARRAKYLSLSTLASSLAATVFLALGGLLGVSGWRTPFWMYVLPLLLVVPMGRLLCSRPAPPPREAGPPWTRCPVG</sequence>
<evidence type="ECO:0000313" key="9">
    <source>
        <dbReference type="EMBL" id="AYC43808.1"/>
    </source>
</evidence>
<evidence type="ECO:0000256" key="5">
    <source>
        <dbReference type="ARBA" id="ARBA00023136"/>
    </source>
</evidence>
<feature type="compositionally biased region" description="Basic and acidic residues" evidence="6">
    <location>
        <begin position="1"/>
        <end position="11"/>
    </location>
</feature>
<proteinExistence type="predicted"/>
<dbReference type="InterPro" id="IPR011701">
    <property type="entry name" value="MFS"/>
</dbReference>
<feature type="transmembrane region" description="Helical" evidence="7">
    <location>
        <begin position="103"/>
        <end position="122"/>
    </location>
</feature>
<keyword evidence="3 7" id="KW-0812">Transmembrane</keyword>
<reference evidence="9 10" key="1">
    <citation type="submission" date="2018-09" db="EMBL/GenBank/DDBJ databases">
        <title>Production of Trimethoprim by Streptomyces sp. 3E-1.</title>
        <authorList>
            <person name="Kang H.J."/>
            <person name="Kim S.B."/>
        </authorList>
    </citation>
    <scope>NUCLEOTIDE SEQUENCE [LARGE SCALE GENOMIC DNA]</scope>
    <source>
        <strain evidence="9 10">3E-1</strain>
    </source>
</reference>
<dbReference type="PANTHER" id="PTHR23501:SF191">
    <property type="entry name" value="VACUOLAR BASIC AMINO ACID TRANSPORTER 4"/>
    <property type="match status" value="1"/>
</dbReference>
<feature type="transmembrane region" description="Helical" evidence="7">
    <location>
        <begin position="77"/>
        <end position="96"/>
    </location>
</feature>
<dbReference type="PANTHER" id="PTHR23501">
    <property type="entry name" value="MAJOR FACILITATOR SUPERFAMILY"/>
    <property type="match status" value="1"/>
</dbReference>
<dbReference type="RefSeq" id="WP_217368006.1">
    <property type="nucleotide sequence ID" value="NZ_CP032427.1"/>
</dbReference>
<evidence type="ECO:0000313" key="10">
    <source>
        <dbReference type="Proteomes" id="UP000265765"/>
    </source>
</evidence>
<feature type="region of interest" description="Disordered" evidence="6">
    <location>
        <begin position="1"/>
        <end position="28"/>
    </location>
</feature>
<dbReference type="PROSITE" id="PS50850">
    <property type="entry name" value="MFS"/>
    <property type="match status" value="1"/>
</dbReference>
<dbReference type="EMBL" id="CP032427">
    <property type="protein sequence ID" value="AYC43808.1"/>
    <property type="molecule type" value="Genomic_DNA"/>
</dbReference>
<evidence type="ECO:0000256" key="4">
    <source>
        <dbReference type="ARBA" id="ARBA00022989"/>
    </source>
</evidence>
<keyword evidence="2" id="KW-0813">Transport</keyword>
<feature type="transmembrane region" description="Helical" evidence="7">
    <location>
        <begin position="36"/>
        <end position="57"/>
    </location>
</feature>
<dbReference type="Gene3D" id="1.20.1250.20">
    <property type="entry name" value="MFS general substrate transporter like domains"/>
    <property type="match status" value="1"/>
</dbReference>
<dbReference type="Proteomes" id="UP000265765">
    <property type="component" value="Chromosome"/>
</dbReference>
<evidence type="ECO:0000256" key="7">
    <source>
        <dbReference type="SAM" id="Phobius"/>
    </source>
</evidence>
<comment type="subcellular location">
    <subcellularLocation>
        <location evidence="1">Cell inner membrane</location>
        <topology evidence="1">Multi-pass membrane protein</topology>
    </subcellularLocation>
</comment>
<feature type="transmembrane region" description="Helical" evidence="7">
    <location>
        <begin position="162"/>
        <end position="187"/>
    </location>
</feature>
<name>A0AAI8LA52_9ACTN</name>
<dbReference type="InterPro" id="IPR036259">
    <property type="entry name" value="MFS_trans_sf"/>
</dbReference>
<evidence type="ECO:0000256" key="3">
    <source>
        <dbReference type="ARBA" id="ARBA00022692"/>
    </source>
</evidence>
<feature type="transmembrane region" description="Helical" evidence="7">
    <location>
        <begin position="128"/>
        <end position="150"/>
    </location>
</feature>
<evidence type="ECO:0000259" key="8">
    <source>
        <dbReference type="PROSITE" id="PS50850"/>
    </source>
</evidence>
<dbReference type="GeneID" id="91287342"/>
<evidence type="ECO:0000256" key="2">
    <source>
        <dbReference type="ARBA" id="ARBA00022448"/>
    </source>
</evidence>
<feature type="transmembrane region" description="Helical" evidence="7">
    <location>
        <begin position="193"/>
        <end position="211"/>
    </location>
</feature>
<dbReference type="InterPro" id="IPR020846">
    <property type="entry name" value="MFS_dom"/>
</dbReference>
<dbReference type="SUPFAM" id="SSF103473">
    <property type="entry name" value="MFS general substrate transporter"/>
    <property type="match status" value="1"/>
</dbReference>
<protein>
    <submittedName>
        <fullName evidence="9">Bacillibactin exporter</fullName>
    </submittedName>
</protein>
<dbReference type="GO" id="GO:0005886">
    <property type="term" value="C:plasma membrane"/>
    <property type="evidence" value="ECO:0007669"/>
    <property type="project" value="UniProtKB-SubCell"/>
</dbReference>
<organism evidence="9 10">
    <name type="scientific">Streptomyces griseorubiginosus</name>
    <dbReference type="NCBI Taxonomy" id="67304"/>
    <lineage>
        <taxon>Bacteria</taxon>
        <taxon>Bacillati</taxon>
        <taxon>Actinomycetota</taxon>
        <taxon>Actinomycetes</taxon>
        <taxon>Kitasatosporales</taxon>
        <taxon>Streptomycetaceae</taxon>
        <taxon>Streptomyces</taxon>
    </lineage>
</organism>
<evidence type="ECO:0000256" key="6">
    <source>
        <dbReference type="SAM" id="MobiDB-lite"/>
    </source>
</evidence>
<dbReference type="Pfam" id="PF07690">
    <property type="entry name" value="MFS_1"/>
    <property type="match status" value="1"/>
</dbReference>
<dbReference type="KEGG" id="sge:DWG14_08116"/>
<keyword evidence="4 7" id="KW-1133">Transmembrane helix</keyword>
<evidence type="ECO:0000256" key="1">
    <source>
        <dbReference type="ARBA" id="ARBA00004429"/>
    </source>
</evidence>
<keyword evidence="5 7" id="KW-0472">Membrane</keyword>
<dbReference type="AlphaFoldDB" id="A0AAI8LA52"/>